<proteinExistence type="predicted"/>
<keyword evidence="2" id="KW-1185">Reference proteome</keyword>
<evidence type="ECO:0008006" key="3">
    <source>
        <dbReference type="Google" id="ProtNLM"/>
    </source>
</evidence>
<dbReference type="SUPFAM" id="SSF53448">
    <property type="entry name" value="Nucleotide-diphospho-sugar transferases"/>
    <property type="match status" value="1"/>
</dbReference>
<dbReference type="PATRIC" id="fig|1235802.3.peg.37"/>
<dbReference type="eggNOG" id="COG1209">
    <property type="taxonomic scope" value="Bacteria"/>
</dbReference>
<protein>
    <recommendedName>
        <fullName evidence="3">MobA-like NTP transferase domain-containing protein</fullName>
    </recommendedName>
</protein>
<dbReference type="STRING" id="1235802.C823_00037"/>
<dbReference type="InterPro" id="IPR029044">
    <property type="entry name" value="Nucleotide-diphossugar_trans"/>
</dbReference>
<organism evidence="1 2">
    <name type="scientific">Eubacterium plexicaudatum ASF492</name>
    <dbReference type="NCBI Taxonomy" id="1235802"/>
    <lineage>
        <taxon>Bacteria</taxon>
        <taxon>Bacillati</taxon>
        <taxon>Bacillota</taxon>
        <taxon>Clostridia</taxon>
        <taxon>Eubacteriales</taxon>
        <taxon>Eubacteriaceae</taxon>
        <taxon>Eubacterium</taxon>
    </lineage>
</organism>
<dbReference type="InterPro" id="IPR016873">
    <property type="entry name" value="Caps_polysacc_synth_BcbE_prd"/>
</dbReference>
<dbReference type="EMBL" id="AQFT01000001">
    <property type="protein sequence ID" value="EMZ39704.1"/>
    <property type="molecule type" value="Genomic_DNA"/>
</dbReference>
<dbReference type="Gene3D" id="3.90.550.10">
    <property type="entry name" value="Spore Coat Polysaccharide Biosynthesis Protein SpsA, Chain A"/>
    <property type="match status" value="1"/>
</dbReference>
<name>N2BS15_9FIRM</name>
<evidence type="ECO:0000313" key="1">
    <source>
        <dbReference type="EMBL" id="EMZ39704.1"/>
    </source>
</evidence>
<gene>
    <name evidence="1" type="ORF">C823_00037</name>
</gene>
<accession>N2BS15</accession>
<dbReference type="AlphaFoldDB" id="N2BS15"/>
<sequence length="247" mass="28465">MNKMEIVITMGGLGSRFRKAGYDMPKYMIQAHGRTLFEWSMMSLEGFAQAAERYIFIAMSDKTEDVRRFIDACCEKMGIGNYETILIDYLTDGQASTAMLAKKYWKKEHGLLIYNIDTYVEAGEMNCFQIKGDGFIPCFQAQGNHWSFVKTDSKGRAVEIKEKQRISDHCTLGAYYFKSCGLYEKLYEEYYCKDENKVNGETYVAPLYNYLLKKGGEIYISHVPSEKVHVLGTPEELNIFLKKEKSE</sequence>
<evidence type="ECO:0000313" key="2">
    <source>
        <dbReference type="Proteomes" id="UP000012589"/>
    </source>
</evidence>
<dbReference type="HOGENOM" id="CLU_065567_2_0_9"/>
<comment type="caution">
    <text evidence="1">The sequence shown here is derived from an EMBL/GenBank/DDBJ whole genome shotgun (WGS) entry which is preliminary data.</text>
</comment>
<dbReference type="PIRSF" id="PIRSF028162">
    <property type="entry name" value="BcbE_prd"/>
    <property type="match status" value="1"/>
</dbReference>
<dbReference type="OrthoDB" id="9788272at2"/>
<dbReference type="CDD" id="cd04183">
    <property type="entry name" value="GT2_BcE_like"/>
    <property type="match status" value="1"/>
</dbReference>
<dbReference type="Proteomes" id="UP000012589">
    <property type="component" value="Unassembled WGS sequence"/>
</dbReference>
<reference evidence="1 2" key="1">
    <citation type="journal article" date="2014" name="Genome Announc.">
        <title>Draft genome sequences of the altered schaedler flora, a defined bacterial community from gnotobiotic mice.</title>
        <authorList>
            <person name="Wannemuehler M.J."/>
            <person name="Overstreet A.M."/>
            <person name="Ward D.V."/>
            <person name="Phillips G.J."/>
        </authorList>
    </citation>
    <scope>NUCLEOTIDE SEQUENCE [LARGE SCALE GENOMIC DNA]</scope>
    <source>
        <strain evidence="1 2">ASF492</strain>
    </source>
</reference>